<accession>A0ABC8RKM5</accession>
<proteinExistence type="predicted"/>
<protein>
    <submittedName>
        <fullName evidence="2">Uncharacterized protein</fullName>
    </submittedName>
</protein>
<dbReference type="AlphaFoldDB" id="A0ABC8RKM5"/>
<name>A0ABC8RKM5_9AQUA</name>
<sequence length="184" mass="21296">MQYEFFISHAWYHGQHASLWIGGEQILGFQLLKLGSLPTLSTSRFMVSPLTFTSANTSRDMCHEEIQKKTGYILMRAEGIYDVDANTSIDQLSEDLRFSISKYWRVHQDDAMVSKDVIRLVPKIMKRKWTSDDETNHDEVPYQEQEEDDGVSDNSVIFKHDNIDDNLNTLQLNYTYALLVLTPP</sequence>
<evidence type="ECO:0000256" key="1">
    <source>
        <dbReference type="SAM" id="MobiDB-lite"/>
    </source>
</evidence>
<organism evidence="2 3">
    <name type="scientific">Ilex paraguariensis</name>
    <name type="common">yerba mate</name>
    <dbReference type="NCBI Taxonomy" id="185542"/>
    <lineage>
        <taxon>Eukaryota</taxon>
        <taxon>Viridiplantae</taxon>
        <taxon>Streptophyta</taxon>
        <taxon>Embryophyta</taxon>
        <taxon>Tracheophyta</taxon>
        <taxon>Spermatophyta</taxon>
        <taxon>Magnoliopsida</taxon>
        <taxon>eudicotyledons</taxon>
        <taxon>Gunneridae</taxon>
        <taxon>Pentapetalae</taxon>
        <taxon>asterids</taxon>
        <taxon>campanulids</taxon>
        <taxon>Aquifoliales</taxon>
        <taxon>Aquifoliaceae</taxon>
        <taxon>Ilex</taxon>
    </lineage>
</organism>
<dbReference type="EMBL" id="CAUOFW020001458">
    <property type="protein sequence ID" value="CAK9145120.1"/>
    <property type="molecule type" value="Genomic_DNA"/>
</dbReference>
<keyword evidence="3" id="KW-1185">Reference proteome</keyword>
<evidence type="ECO:0000313" key="3">
    <source>
        <dbReference type="Proteomes" id="UP001642360"/>
    </source>
</evidence>
<comment type="caution">
    <text evidence="2">The sequence shown here is derived from an EMBL/GenBank/DDBJ whole genome shotgun (WGS) entry which is preliminary data.</text>
</comment>
<reference evidence="2 3" key="1">
    <citation type="submission" date="2024-02" db="EMBL/GenBank/DDBJ databases">
        <authorList>
            <person name="Vignale AGUSTIN F."/>
            <person name="Sosa J E."/>
            <person name="Modenutti C."/>
        </authorList>
    </citation>
    <scope>NUCLEOTIDE SEQUENCE [LARGE SCALE GENOMIC DNA]</scope>
</reference>
<dbReference type="Proteomes" id="UP001642360">
    <property type="component" value="Unassembled WGS sequence"/>
</dbReference>
<feature type="region of interest" description="Disordered" evidence="1">
    <location>
        <begin position="132"/>
        <end position="151"/>
    </location>
</feature>
<evidence type="ECO:0000313" key="2">
    <source>
        <dbReference type="EMBL" id="CAK9145120.1"/>
    </source>
</evidence>
<gene>
    <name evidence="2" type="ORF">ILEXP_LOCUS12913</name>
</gene>